<sequence>MINRKKVKLLGITIMSTVIVAGCNSSGTSEQVATRTHKGEENKQTAKTEQTNTEIKTVDKIELKVPINKSQQHIMSGDIEDKIPNEIRTQWEEAKNKLNETIILKHNGKWYIHPKKGYLVDRIEVNGHEGIVILAKASSSKAEGTFPTLAEGYDIDSLKVGLEEESNKLLNEKNTKENINIK</sequence>
<evidence type="ECO:0000313" key="2">
    <source>
        <dbReference type="EMBL" id="MBP1932004.1"/>
    </source>
</evidence>
<proteinExistence type="predicted"/>
<keyword evidence="2" id="KW-0449">Lipoprotein</keyword>
<protein>
    <submittedName>
        <fullName evidence="2">Outer membrane murein-binding lipoprotein Lpp</fullName>
    </submittedName>
</protein>
<evidence type="ECO:0000313" key="3">
    <source>
        <dbReference type="Proteomes" id="UP001519343"/>
    </source>
</evidence>
<feature type="signal peptide" evidence="1">
    <location>
        <begin position="1"/>
        <end position="21"/>
    </location>
</feature>
<reference evidence="2 3" key="1">
    <citation type="submission" date="2021-03" db="EMBL/GenBank/DDBJ databases">
        <title>Genomic Encyclopedia of Type Strains, Phase IV (KMG-IV): sequencing the most valuable type-strain genomes for metagenomic binning, comparative biology and taxonomic classification.</title>
        <authorList>
            <person name="Goeker M."/>
        </authorList>
    </citation>
    <scope>NUCLEOTIDE SEQUENCE [LARGE SCALE GENOMIC DNA]</scope>
    <source>
        <strain evidence="2 3">DSM 24738</strain>
    </source>
</reference>
<evidence type="ECO:0000256" key="1">
    <source>
        <dbReference type="SAM" id="SignalP"/>
    </source>
</evidence>
<keyword evidence="1" id="KW-0732">Signal</keyword>
<dbReference type="EMBL" id="JAGGKT010000004">
    <property type="protein sequence ID" value="MBP1932004.1"/>
    <property type="molecule type" value="Genomic_DNA"/>
</dbReference>
<dbReference type="PROSITE" id="PS51257">
    <property type="entry name" value="PROKAR_LIPOPROTEIN"/>
    <property type="match status" value="1"/>
</dbReference>
<organism evidence="2 3">
    <name type="scientific">Ammoniphilus resinae</name>
    <dbReference type="NCBI Taxonomy" id="861532"/>
    <lineage>
        <taxon>Bacteria</taxon>
        <taxon>Bacillati</taxon>
        <taxon>Bacillota</taxon>
        <taxon>Bacilli</taxon>
        <taxon>Bacillales</taxon>
        <taxon>Paenibacillaceae</taxon>
        <taxon>Aneurinibacillus group</taxon>
        <taxon>Ammoniphilus</taxon>
    </lineage>
</organism>
<dbReference type="RefSeq" id="WP_209810061.1">
    <property type="nucleotide sequence ID" value="NZ_JAGGKT010000004.1"/>
</dbReference>
<feature type="chain" id="PRO_5046621542" evidence="1">
    <location>
        <begin position="22"/>
        <end position="182"/>
    </location>
</feature>
<accession>A0ABS4GP18</accession>
<name>A0ABS4GP18_9BACL</name>
<comment type="caution">
    <text evidence="2">The sequence shown here is derived from an EMBL/GenBank/DDBJ whole genome shotgun (WGS) entry which is preliminary data.</text>
</comment>
<dbReference type="Proteomes" id="UP001519343">
    <property type="component" value="Unassembled WGS sequence"/>
</dbReference>
<keyword evidence="3" id="KW-1185">Reference proteome</keyword>
<gene>
    <name evidence="2" type="ORF">J2Z37_002005</name>
</gene>